<gene>
    <name evidence="1" type="ORF">NM688_g8585</name>
</gene>
<dbReference type="Proteomes" id="UP001148662">
    <property type="component" value="Unassembled WGS sequence"/>
</dbReference>
<sequence>MDADPYSYIDAFQLDDEFDFSSQFEEEDEADSWIGHAPICVGGVCSSTRRFAMPVFSPGCRHRQGIGMGRAASESSRCDRPVEYQYDEDDPFMRLKEMMGLDTGRKTACLPDQTVPWSLPHPPMRGPPGCSPPDMPRFLPSVPRPDCSESKPKHPKHPHLPKLPHPKPVYSLNATLPTLLSNHTLHVHVAQFHSILPRGGYITKLFVNGQWVVAADVPTRNGAVHVVNSLIRPFHKGHHGHHGDHGYHFDEEAWFEPSADEENFDDDVDDGIDHEWDDWEEWLPQWANED</sequence>
<organism evidence="1 2">
    <name type="scientific">Phlebia brevispora</name>
    <dbReference type="NCBI Taxonomy" id="194682"/>
    <lineage>
        <taxon>Eukaryota</taxon>
        <taxon>Fungi</taxon>
        <taxon>Dikarya</taxon>
        <taxon>Basidiomycota</taxon>
        <taxon>Agaricomycotina</taxon>
        <taxon>Agaricomycetes</taxon>
        <taxon>Polyporales</taxon>
        <taxon>Meruliaceae</taxon>
        <taxon>Phlebia</taxon>
    </lineage>
</organism>
<evidence type="ECO:0000313" key="1">
    <source>
        <dbReference type="EMBL" id="KAJ3524304.1"/>
    </source>
</evidence>
<proteinExistence type="predicted"/>
<reference evidence="1" key="1">
    <citation type="submission" date="2022-07" db="EMBL/GenBank/DDBJ databases">
        <title>Genome Sequence of Phlebia brevispora.</title>
        <authorList>
            <person name="Buettner E."/>
        </authorList>
    </citation>
    <scope>NUCLEOTIDE SEQUENCE</scope>
    <source>
        <strain evidence="1">MPL23</strain>
    </source>
</reference>
<name>A0ACC1RRY6_9APHY</name>
<keyword evidence="2" id="KW-1185">Reference proteome</keyword>
<accession>A0ACC1RRY6</accession>
<protein>
    <submittedName>
        <fullName evidence="1">Uncharacterized protein</fullName>
    </submittedName>
</protein>
<dbReference type="EMBL" id="JANHOG010002353">
    <property type="protein sequence ID" value="KAJ3524304.1"/>
    <property type="molecule type" value="Genomic_DNA"/>
</dbReference>
<comment type="caution">
    <text evidence="1">The sequence shown here is derived from an EMBL/GenBank/DDBJ whole genome shotgun (WGS) entry which is preliminary data.</text>
</comment>
<evidence type="ECO:0000313" key="2">
    <source>
        <dbReference type="Proteomes" id="UP001148662"/>
    </source>
</evidence>